<evidence type="ECO:0000313" key="12">
    <source>
        <dbReference type="EMBL" id="MBD8104879.1"/>
    </source>
</evidence>
<dbReference type="PROSITE" id="PS50883">
    <property type="entry name" value="EAL"/>
    <property type="match status" value="1"/>
</dbReference>
<organism evidence="13 14">
    <name type="scientific">Erwinia persicina</name>
    <dbReference type="NCBI Taxonomy" id="55211"/>
    <lineage>
        <taxon>Bacteria</taxon>
        <taxon>Pseudomonadati</taxon>
        <taxon>Pseudomonadota</taxon>
        <taxon>Gammaproteobacteria</taxon>
        <taxon>Enterobacterales</taxon>
        <taxon>Erwiniaceae</taxon>
        <taxon>Erwinia</taxon>
    </lineage>
</organism>
<evidence type="ECO:0000313" key="13">
    <source>
        <dbReference type="EMBL" id="TKJ87131.1"/>
    </source>
</evidence>
<keyword evidence="8 10" id="KW-0472">Membrane</keyword>
<dbReference type="GO" id="GO:0005886">
    <property type="term" value="C:plasma membrane"/>
    <property type="evidence" value="ECO:0007669"/>
    <property type="project" value="UniProtKB-SubCell"/>
</dbReference>
<keyword evidence="7 10" id="KW-1133">Transmembrane helix</keyword>
<dbReference type="InterPro" id="IPR001633">
    <property type="entry name" value="EAL_dom"/>
</dbReference>
<feature type="domain" description="EAL" evidence="11">
    <location>
        <begin position="266"/>
        <end position="515"/>
    </location>
</feature>
<dbReference type="SMART" id="SM00052">
    <property type="entry name" value="EAL"/>
    <property type="match status" value="1"/>
</dbReference>
<proteinExistence type="predicted"/>
<keyword evidence="3" id="KW-1003">Cell membrane</keyword>
<name>A0A4U3F1J7_9GAMM</name>
<dbReference type="Gene3D" id="3.20.20.450">
    <property type="entry name" value="EAL domain"/>
    <property type="match status" value="1"/>
</dbReference>
<protein>
    <recommendedName>
        <fullName evidence="2">cyclic-guanylate-specific phosphodiesterase</fullName>
        <ecNumber evidence="2">3.1.4.52</ecNumber>
    </recommendedName>
</protein>
<reference evidence="13 14" key="1">
    <citation type="journal article" date="2019" name="Sci. Rep.">
        <title>Differences in resource use lead to coexistence of seed-transmitted microbial populations.</title>
        <authorList>
            <person name="Torres-Cortes G."/>
            <person name="Garcia B.J."/>
            <person name="Compant S."/>
            <person name="Rezki S."/>
            <person name="Jones P."/>
            <person name="Preveaux A."/>
            <person name="Briand M."/>
            <person name="Roulet A."/>
            <person name="Bouchez O."/>
            <person name="Jacobson D."/>
            <person name="Barret M."/>
        </authorList>
    </citation>
    <scope>NUCLEOTIDE SEQUENCE [LARGE SCALE GENOMIC DNA]</scope>
    <source>
        <strain evidence="13 14">CFBP13511</strain>
    </source>
</reference>
<evidence type="ECO:0000256" key="8">
    <source>
        <dbReference type="ARBA" id="ARBA00023136"/>
    </source>
</evidence>
<evidence type="ECO:0000256" key="9">
    <source>
        <dbReference type="ARBA" id="ARBA00034290"/>
    </source>
</evidence>
<dbReference type="PANTHER" id="PTHR33121">
    <property type="entry name" value="CYCLIC DI-GMP PHOSPHODIESTERASE PDEF"/>
    <property type="match status" value="1"/>
</dbReference>
<dbReference type="InterPro" id="IPR035919">
    <property type="entry name" value="EAL_sf"/>
</dbReference>
<dbReference type="Pfam" id="PF12792">
    <property type="entry name" value="CSS-motif"/>
    <property type="match status" value="1"/>
</dbReference>
<evidence type="ECO:0000256" key="6">
    <source>
        <dbReference type="ARBA" id="ARBA00022801"/>
    </source>
</evidence>
<dbReference type="Proteomes" id="UP000306393">
    <property type="component" value="Unassembled WGS sequence"/>
</dbReference>
<sequence>MQMSQEVFGQFRRKRLLIAAVVAALVLILTLTFRFVEEKNRIEQQSRTFANNAIQRFDRMFSPLDVAANNTIGLVGLTCSEIRFPLIEKLASLQTVRSILLVDEDRIYCSSIYGSSDIPFTDSYPELAVNNQRMMLAVDEHLIKGSPVLLLWTPRSLDNRSGIIQVINIELMTNYLLEPTLPWVERAIFNVGGKSLEYGNPMIEPAVPSPDEVSYEESSLRYPFSITLFGPSPARLSLLTVPSQLPLALLLSLLMGYIVWLATANRMSLSWQISYGITAREFMVYCQPLINARTGACDGIELLLRWHNPRQGWIPPDVFIPLAERQNLIAPLTRFVISEAVRQLPNLPGCNSFHIAINVAASHFHERAIIDDLQRLWWPANPKPQLIVELTERDSLPVVDQRVVSHLHKIGVKLAIDDFGTGHSSLSYLKTLSPDVLKIDKVFTAAIGTDAINATVTDMVISLAQRLNISLVAEGVETAEQAAYLREKGVDVLQGYFYARPMPLGDFPDWLINHDESLDA</sequence>
<dbReference type="Proteomes" id="UP000661012">
    <property type="component" value="Unassembled WGS sequence"/>
</dbReference>
<keyword evidence="4" id="KW-0973">c-di-GMP</keyword>
<reference evidence="12 15" key="2">
    <citation type="journal article" date="2020" name="FEMS Microbiol. Ecol.">
        <title>Temporal dynamics of bacterial communities during seed development and maturation.</title>
        <authorList>
            <person name="Chesneau G."/>
            <person name="Torres-Cortes G."/>
            <person name="Briand M."/>
            <person name="Darrasse A."/>
            <person name="Preveaux A."/>
            <person name="Marais C."/>
            <person name="Jacques M.A."/>
            <person name="Shade A."/>
            <person name="Barret M."/>
        </authorList>
    </citation>
    <scope>NUCLEOTIDE SEQUENCE [LARGE SCALE GENOMIC DNA]</scope>
    <source>
        <strain evidence="12 15">CFBP13732</strain>
    </source>
</reference>
<dbReference type="RefSeq" id="WP_062746196.1">
    <property type="nucleotide sequence ID" value="NZ_CP082141.1"/>
</dbReference>
<dbReference type="CDD" id="cd01948">
    <property type="entry name" value="EAL"/>
    <property type="match status" value="1"/>
</dbReference>
<evidence type="ECO:0000256" key="7">
    <source>
        <dbReference type="ARBA" id="ARBA00022989"/>
    </source>
</evidence>
<comment type="subcellular location">
    <subcellularLocation>
        <location evidence="1">Cell membrane</location>
        <topology evidence="1">Multi-pass membrane protein</topology>
    </subcellularLocation>
</comment>
<evidence type="ECO:0000256" key="10">
    <source>
        <dbReference type="SAM" id="Phobius"/>
    </source>
</evidence>
<evidence type="ECO:0000256" key="5">
    <source>
        <dbReference type="ARBA" id="ARBA00022692"/>
    </source>
</evidence>
<dbReference type="STRING" id="1219360.GCA_001571305_02851"/>
<evidence type="ECO:0000256" key="1">
    <source>
        <dbReference type="ARBA" id="ARBA00004651"/>
    </source>
</evidence>
<evidence type="ECO:0000256" key="2">
    <source>
        <dbReference type="ARBA" id="ARBA00012282"/>
    </source>
</evidence>
<accession>A0A4U3F1J7</accession>
<dbReference type="EMBL" id="JACYNN010000001">
    <property type="protein sequence ID" value="MBD8104879.1"/>
    <property type="molecule type" value="Genomic_DNA"/>
</dbReference>
<evidence type="ECO:0000256" key="4">
    <source>
        <dbReference type="ARBA" id="ARBA00022636"/>
    </source>
</evidence>
<evidence type="ECO:0000313" key="14">
    <source>
        <dbReference type="Proteomes" id="UP000306393"/>
    </source>
</evidence>
<keyword evidence="15" id="KW-1185">Reference proteome</keyword>
<comment type="caution">
    <text evidence="13">The sequence shown here is derived from an EMBL/GenBank/DDBJ whole genome shotgun (WGS) entry which is preliminary data.</text>
</comment>
<dbReference type="OrthoDB" id="675397at2"/>
<dbReference type="AlphaFoldDB" id="A0A4U3F1J7"/>
<keyword evidence="6" id="KW-0378">Hydrolase</keyword>
<dbReference type="InterPro" id="IPR050706">
    <property type="entry name" value="Cyclic-di-GMP_PDE-like"/>
</dbReference>
<dbReference type="GO" id="GO:0071111">
    <property type="term" value="F:cyclic-guanylate-specific phosphodiesterase activity"/>
    <property type="evidence" value="ECO:0007669"/>
    <property type="project" value="UniProtKB-EC"/>
</dbReference>
<evidence type="ECO:0000256" key="3">
    <source>
        <dbReference type="ARBA" id="ARBA00022475"/>
    </source>
</evidence>
<dbReference type="EC" id="3.1.4.52" evidence="2"/>
<dbReference type="Pfam" id="PF00563">
    <property type="entry name" value="EAL"/>
    <property type="match status" value="1"/>
</dbReference>
<dbReference type="EMBL" id="QGAC01000017">
    <property type="protein sequence ID" value="TKJ87131.1"/>
    <property type="molecule type" value="Genomic_DNA"/>
</dbReference>
<dbReference type="GeneID" id="67476537"/>
<feature type="transmembrane region" description="Helical" evidence="10">
    <location>
        <begin position="245"/>
        <end position="264"/>
    </location>
</feature>
<gene>
    <name evidence="13" type="ORF">EpCFBP13511_17315</name>
    <name evidence="12" type="ORF">IFT93_00385</name>
</gene>
<dbReference type="PANTHER" id="PTHR33121:SF79">
    <property type="entry name" value="CYCLIC DI-GMP PHOSPHODIESTERASE PDED-RELATED"/>
    <property type="match status" value="1"/>
</dbReference>
<evidence type="ECO:0000313" key="15">
    <source>
        <dbReference type="Proteomes" id="UP000661012"/>
    </source>
</evidence>
<comment type="catalytic activity">
    <reaction evidence="9">
        <text>3',3'-c-di-GMP + H2O = 5'-phosphoguanylyl(3'-&gt;5')guanosine + H(+)</text>
        <dbReference type="Rhea" id="RHEA:24902"/>
        <dbReference type="ChEBI" id="CHEBI:15377"/>
        <dbReference type="ChEBI" id="CHEBI:15378"/>
        <dbReference type="ChEBI" id="CHEBI:58754"/>
        <dbReference type="ChEBI" id="CHEBI:58805"/>
        <dbReference type="EC" id="3.1.4.52"/>
    </reaction>
</comment>
<keyword evidence="5 10" id="KW-0812">Transmembrane</keyword>
<dbReference type="SUPFAM" id="SSF141868">
    <property type="entry name" value="EAL domain-like"/>
    <property type="match status" value="1"/>
</dbReference>
<evidence type="ECO:0000259" key="11">
    <source>
        <dbReference type="PROSITE" id="PS50883"/>
    </source>
</evidence>
<dbReference type="InterPro" id="IPR024744">
    <property type="entry name" value="CSS-motif_dom"/>
</dbReference>